<proteinExistence type="predicted"/>
<dbReference type="EMBL" id="CM037012">
    <property type="protein sequence ID" value="KAH7690570.1"/>
    <property type="molecule type" value="Genomic_DNA"/>
</dbReference>
<sequence length="114" mass="10630">MQRSPINTDHALCNYTSLPASTCLTTSIVVTMAKNTVLLVLGLIFLLAIGLSSAERTLNEGYTPGGGKGGHGGGGYGKGGGHGGGGYGKGGGGGGGGGHGGGGGKGGGGGHGHP</sequence>
<gene>
    <name evidence="1" type="ORF">IHE45_02G057000</name>
</gene>
<comment type="caution">
    <text evidence="1">The sequence shown here is derived from an EMBL/GenBank/DDBJ whole genome shotgun (WGS) entry which is preliminary data.</text>
</comment>
<protein>
    <submittedName>
        <fullName evidence="1">Uncharacterized protein</fullName>
    </submittedName>
</protein>
<name>A0ACB7WQ11_DIOAL</name>
<evidence type="ECO:0000313" key="1">
    <source>
        <dbReference type="EMBL" id="KAH7690570.1"/>
    </source>
</evidence>
<evidence type="ECO:0000313" key="2">
    <source>
        <dbReference type="Proteomes" id="UP000827976"/>
    </source>
</evidence>
<reference evidence="2" key="1">
    <citation type="journal article" date="2022" name="Nat. Commun.">
        <title>Chromosome evolution and the genetic basis of agronomically important traits in greater yam.</title>
        <authorList>
            <person name="Bredeson J.V."/>
            <person name="Lyons J.B."/>
            <person name="Oniyinde I.O."/>
            <person name="Okereke N.R."/>
            <person name="Kolade O."/>
            <person name="Nnabue I."/>
            <person name="Nwadili C.O."/>
            <person name="Hribova E."/>
            <person name="Parker M."/>
            <person name="Nwogha J."/>
            <person name="Shu S."/>
            <person name="Carlson J."/>
            <person name="Kariba R."/>
            <person name="Muthemba S."/>
            <person name="Knop K."/>
            <person name="Barton G.J."/>
            <person name="Sherwood A.V."/>
            <person name="Lopez-Montes A."/>
            <person name="Asiedu R."/>
            <person name="Jamnadass R."/>
            <person name="Muchugi A."/>
            <person name="Goodstein D."/>
            <person name="Egesi C.N."/>
            <person name="Featherston J."/>
            <person name="Asfaw A."/>
            <person name="Simpson G.G."/>
            <person name="Dolezel J."/>
            <person name="Hendre P.S."/>
            <person name="Van Deynze A."/>
            <person name="Kumar P.L."/>
            <person name="Obidiegwu J.E."/>
            <person name="Bhattacharjee R."/>
            <person name="Rokhsar D.S."/>
        </authorList>
    </citation>
    <scope>NUCLEOTIDE SEQUENCE [LARGE SCALE GENOMIC DNA]</scope>
    <source>
        <strain evidence="2">cv. TDa95/00328</strain>
    </source>
</reference>
<accession>A0ACB7WQ11</accession>
<organism evidence="1 2">
    <name type="scientific">Dioscorea alata</name>
    <name type="common">Purple yam</name>
    <dbReference type="NCBI Taxonomy" id="55571"/>
    <lineage>
        <taxon>Eukaryota</taxon>
        <taxon>Viridiplantae</taxon>
        <taxon>Streptophyta</taxon>
        <taxon>Embryophyta</taxon>
        <taxon>Tracheophyta</taxon>
        <taxon>Spermatophyta</taxon>
        <taxon>Magnoliopsida</taxon>
        <taxon>Liliopsida</taxon>
        <taxon>Dioscoreales</taxon>
        <taxon>Dioscoreaceae</taxon>
        <taxon>Dioscorea</taxon>
    </lineage>
</organism>
<dbReference type="Proteomes" id="UP000827976">
    <property type="component" value="Chromosome 2"/>
</dbReference>
<keyword evidence="2" id="KW-1185">Reference proteome</keyword>